<name>A0ABU6U3P7_9FABA</name>
<keyword evidence="2" id="KW-0809">Transit peptide</keyword>
<dbReference type="InterPro" id="IPR054059">
    <property type="entry name" value="MORF/ORRM1/DAG-like_MORF"/>
</dbReference>
<evidence type="ECO:0000256" key="1">
    <source>
        <dbReference type="ARBA" id="ARBA00022664"/>
    </source>
</evidence>
<feature type="domain" description="MORF/ORRM1/DAG-like MORF" evidence="4">
    <location>
        <begin position="25"/>
        <end position="82"/>
    </location>
</feature>
<evidence type="ECO:0000256" key="2">
    <source>
        <dbReference type="ARBA" id="ARBA00022946"/>
    </source>
</evidence>
<dbReference type="Proteomes" id="UP001341840">
    <property type="component" value="Unassembled WGS sequence"/>
</dbReference>
<feature type="region of interest" description="Disordered" evidence="3">
    <location>
        <begin position="94"/>
        <end position="129"/>
    </location>
</feature>
<keyword evidence="6" id="KW-1185">Reference proteome</keyword>
<evidence type="ECO:0000259" key="4">
    <source>
        <dbReference type="Pfam" id="PF21864"/>
    </source>
</evidence>
<evidence type="ECO:0000313" key="5">
    <source>
        <dbReference type="EMBL" id="MED6155554.1"/>
    </source>
</evidence>
<feature type="compositionally biased region" description="Basic and acidic residues" evidence="3">
    <location>
        <begin position="113"/>
        <end position="129"/>
    </location>
</feature>
<dbReference type="Pfam" id="PF21864">
    <property type="entry name" value="MORF_dom"/>
    <property type="match status" value="1"/>
</dbReference>
<evidence type="ECO:0000256" key="3">
    <source>
        <dbReference type="SAM" id="MobiDB-lite"/>
    </source>
</evidence>
<dbReference type="PANTHER" id="PTHR31346:SF1">
    <property type="entry name" value="MULTIPLE ORGANELLAR RNA EDITING FACTOR 3, MITOCHONDRIAL"/>
    <property type="match status" value="1"/>
</dbReference>
<dbReference type="InterPro" id="IPR039206">
    <property type="entry name" value="MORF/ORRM1/DAG-like"/>
</dbReference>
<gene>
    <name evidence="5" type="ORF">PIB30_006426</name>
</gene>
<organism evidence="5 6">
    <name type="scientific">Stylosanthes scabra</name>
    <dbReference type="NCBI Taxonomy" id="79078"/>
    <lineage>
        <taxon>Eukaryota</taxon>
        <taxon>Viridiplantae</taxon>
        <taxon>Streptophyta</taxon>
        <taxon>Embryophyta</taxon>
        <taxon>Tracheophyta</taxon>
        <taxon>Spermatophyta</taxon>
        <taxon>Magnoliopsida</taxon>
        <taxon>eudicotyledons</taxon>
        <taxon>Gunneridae</taxon>
        <taxon>Pentapetalae</taxon>
        <taxon>rosids</taxon>
        <taxon>fabids</taxon>
        <taxon>Fabales</taxon>
        <taxon>Fabaceae</taxon>
        <taxon>Papilionoideae</taxon>
        <taxon>50 kb inversion clade</taxon>
        <taxon>dalbergioids sensu lato</taxon>
        <taxon>Dalbergieae</taxon>
        <taxon>Pterocarpus clade</taxon>
        <taxon>Stylosanthes</taxon>
    </lineage>
</organism>
<sequence>MAATTRTGLSAWSSLINPNPLTNKCEKEAKKKIYSVSTTTYTGFSALIFEELYYKVKDILGVLWVLPDLYLDVPNKDYGGDLFVDGRVIPRSEYRYSERQPTRSRPWPRHDKHRETMQVDRRDPVQRQS</sequence>
<dbReference type="EMBL" id="JASCZI010120842">
    <property type="protein sequence ID" value="MED6155554.1"/>
    <property type="molecule type" value="Genomic_DNA"/>
</dbReference>
<keyword evidence="1" id="KW-0507">mRNA processing</keyword>
<reference evidence="5 6" key="1">
    <citation type="journal article" date="2023" name="Plants (Basel)">
        <title>Bridging the Gap: Combining Genomics and Transcriptomics Approaches to Understand Stylosanthes scabra, an Orphan Legume from the Brazilian Caatinga.</title>
        <authorList>
            <person name="Ferreira-Neto J.R.C."/>
            <person name="da Silva M.D."/>
            <person name="Binneck E."/>
            <person name="de Melo N.F."/>
            <person name="da Silva R.H."/>
            <person name="de Melo A.L.T.M."/>
            <person name="Pandolfi V."/>
            <person name="Bustamante F.O."/>
            <person name="Brasileiro-Vidal A.C."/>
            <person name="Benko-Iseppon A.M."/>
        </authorList>
    </citation>
    <scope>NUCLEOTIDE SEQUENCE [LARGE SCALE GENOMIC DNA]</scope>
    <source>
        <tissue evidence="5">Leaves</tissue>
    </source>
</reference>
<accession>A0ABU6U3P7</accession>
<protein>
    <submittedName>
        <fullName evidence="5">Multiple organellar RNA editing factor 3, mitochondrial</fullName>
    </submittedName>
</protein>
<dbReference type="PANTHER" id="PTHR31346">
    <property type="entry name" value="MULTIPLE ORGANELLAR RNA EDITING FACTOR 2, CHLOROPLASTIC-RELATED-RELATED"/>
    <property type="match status" value="1"/>
</dbReference>
<comment type="caution">
    <text evidence="5">The sequence shown here is derived from an EMBL/GenBank/DDBJ whole genome shotgun (WGS) entry which is preliminary data.</text>
</comment>
<evidence type="ECO:0000313" key="6">
    <source>
        <dbReference type="Proteomes" id="UP001341840"/>
    </source>
</evidence>
<proteinExistence type="predicted"/>